<dbReference type="InterPro" id="IPR048855">
    <property type="entry name" value="P2R3A_B_D_EF-hand"/>
</dbReference>
<name>A7SRJ2_NEMVE</name>
<evidence type="ECO:0000313" key="7">
    <source>
        <dbReference type="Proteomes" id="UP000001593"/>
    </source>
</evidence>
<evidence type="ECO:0000313" key="6">
    <source>
        <dbReference type="EMBL" id="EDO33669.1"/>
    </source>
</evidence>
<dbReference type="InParanoid" id="A7SRJ2"/>
<dbReference type="Proteomes" id="UP000001593">
    <property type="component" value="Unassembled WGS sequence"/>
</dbReference>
<dbReference type="EMBL" id="DS469763">
    <property type="protein sequence ID" value="EDO33669.1"/>
    <property type="molecule type" value="Genomic_DNA"/>
</dbReference>
<dbReference type="Pfam" id="PF21161">
    <property type="entry name" value="P2R3B_EF-hand"/>
    <property type="match status" value="1"/>
</dbReference>
<dbReference type="GO" id="GO:0000159">
    <property type="term" value="C:protein phosphatase type 2A complex"/>
    <property type="evidence" value="ECO:0000318"/>
    <property type="project" value="GO_Central"/>
</dbReference>
<evidence type="ECO:0000259" key="5">
    <source>
        <dbReference type="PROSITE" id="PS50222"/>
    </source>
</evidence>
<dbReference type="STRING" id="45351.A7SRJ2"/>
<proteinExistence type="predicted"/>
<dbReference type="HOGENOM" id="CLU_019589_2_0_1"/>
<dbReference type="SUPFAM" id="SSF47473">
    <property type="entry name" value="EF-hand"/>
    <property type="match status" value="2"/>
</dbReference>
<dbReference type="PROSITE" id="PS00018">
    <property type="entry name" value="EF_HAND_1"/>
    <property type="match status" value="1"/>
</dbReference>
<accession>A7SRJ2</accession>
<dbReference type="eggNOG" id="KOG2562">
    <property type="taxonomic scope" value="Eukaryota"/>
</dbReference>
<dbReference type="Gene3D" id="1.10.238.220">
    <property type="match status" value="1"/>
</dbReference>
<organism evidence="6 7">
    <name type="scientific">Nematostella vectensis</name>
    <name type="common">Starlet sea anemone</name>
    <dbReference type="NCBI Taxonomy" id="45351"/>
    <lineage>
        <taxon>Eukaryota</taxon>
        <taxon>Metazoa</taxon>
        <taxon>Cnidaria</taxon>
        <taxon>Anthozoa</taxon>
        <taxon>Hexacorallia</taxon>
        <taxon>Actiniaria</taxon>
        <taxon>Edwardsiidae</taxon>
        <taxon>Nematostella</taxon>
    </lineage>
</organism>
<dbReference type="Gene3D" id="1.10.238.230">
    <property type="match status" value="1"/>
</dbReference>
<keyword evidence="1" id="KW-0479">Metal-binding</keyword>
<dbReference type="PROSITE" id="PS50222">
    <property type="entry name" value="EF_HAND_2"/>
    <property type="match status" value="1"/>
</dbReference>
<dbReference type="PhylomeDB" id="A7SRJ2"/>
<comment type="function">
    <text evidence="3">The B regulatory subunit might modulate substrate selectivity and catalytic activity, and might also direct the localization of the catalytic enzyme to a particular subcellular compartment.</text>
</comment>
<dbReference type="Gene3D" id="1.10.238.10">
    <property type="entry name" value="EF-hand"/>
    <property type="match status" value="1"/>
</dbReference>
<keyword evidence="7" id="KW-1185">Reference proteome</keyword>
<dbReference type="InterPro" id="IPR041534">
    <property type="entry name" value="EF-hand_13"/>
</dbReference>
<dbReference type="Pfam" id="PF17958">
    <property type="entry name" value="EF-hand_13"/>
    <property type="match status" value="1"/>
</dbReference>
<dbReference type="Pfam" id="PF13499">
    <property type="entry name" value="EF-hand_7"/>
    <property type="match status" value="1"/>
</dbReference>
<dbReference type="InterPro" id="IPR018247">
    <property type="entry name" value="EF_Hand_1_Ca_BS"/>
</dbReference>
<dbReference type="OMA" id="TEWDRYC"/>
<dbReference type="InterPro" id="IPR011992">
    <property type="entry name" value="EF-hand-dom_pair"/>
</dbReference>
<dbReference type="FunFam" id="1.10.238.10:FF:000628">
    <property type="entry name" value="Serine/threonine-protein phosphatase 2A regulatory subunit B'' subunit beta"/>
    <property type="match status" value="1"/>
</dbReference>
<feature type="region of interest" description="Disordered" evidence="4">
    <location>
        <begin position="52"/>
        <end position="80"/>
    </location>
</feature>
<sequence length="488" mass="55964">MAVTPLLKAKVDELFLRWLSMPETQKILHEDLERVIEGRPIAEKTDKNVLSNLTVGSSRSVSPPAPSSSPTPSRSPRSPRDGCAANIPQFYFPNGPPPPSGKRLELTFKRVSEVFGVFEGGKAKKEQFSSVTKACNLPLYWKQPLFACAGGNKNGFVTLPMFTSMWRRVSATCHDDASRFVRLLAKPGRSHLDSEDFVPLIQDIVQSHPGLSFLEDAPEFHSRYVHTVIARIFYSVNSSWTGKITIPEVRHSNFLEVLASLEEEEDINEVLEYFSYEHFYVIYCKFWELDTDHDLLIDEKDLCKHSNHALSSRMVKRLFSGCVTRGKTYLEGKMTYPEYVWFLLSEEDKKHPRSIEYWFRCMDLDGDGVLSMYELEYFYEEQVAKMDALGIETMAFEDCLCQILDMVKPKTEGKITLTDLKNCKMAFIFFNTFFNLDKYLEFEQRDPFGSAREVADSDLPPPTDWERYAQEEYELLVAEEGAAEQCDG</sequence>
<feature type="domain" description="EF-hand" evidence="5">
    <location>
        <begin position="350"/>
        <end position="385"/>
    </location>
</feature>
<gene>
    <name evidence="6" type="ORF">NEMVEDRAFT_v1g235854</name>
</gene>
<dbReference type="InterPro" id="IPR002048">
    <property type="entry name" value="EF_hand_dom"/>
</dbReference>
<dbReference type="PANTHER" id="PTHR14095:SF0">
    <property type="entry name" value="MIP22305P"/>
    <property type="match status" value="1"/>
</dbReference>
<dbReference type="AlphaFoldDB" id="A7SRJ2"/>
<protein>
    <recommendedName>
        <fullName evidence="5">EF-hand domain-containing protein</fullName>
    </recommendedName>
</protein>
<dbReference type="GO" id="GO:0005509">
    <property type="term" value="F:calcium ion binding"/>
    <property type="evidence" value="ECO:0007669"/>
    <property type="project" value="InterPro"/>
</dbReference>
<keyword evidence="2" id="KW-0106">Calcium</keyword>
<reference evidence="6 7" key="1">
    <citation type="journal article" date="2007" name="Science">
        <title>Sea anemone genome reveals ancestral eumetazoan gene repertoire and genomic organization.</title>
        <authorList>
            <person name="Putnam N.H."/>
            <person name="Srivastava M."/>
            <person name="Hellsten U."/>
            <person name="Dirks B."/>
            <person name="Chapman J."/>
            <person name="Salamov A."/>
            <person name="Terry A."/>
            <person name="Shapiro H."/>
            <person name="Lindquist E."/>
            <person name="Kapitonov V.V."/>
            <person name="Jurka J."/>
            <person name="Genikhovich G."/>
            <person name="Grigoriev I.V."/>
            <person name="Lucas S.M."/>
            <person name="Steele R.E."/>
            <person name="Finnerty J.R."/>
            <person name="Technau U."/>
            <person name="Martindale M.Q."/>
            <person name="Rokhsar D.S."/>
        </authorList>
    </citation>
    <scope>NUCLEOTIDE SEQUENCE [LARGE SCALE GENOMIC DNA]</scope>
    <source>
        <strain evidence="7">CH2 X CH6</strain>
    </source>
</reference>
<evidence type="ECO:0000256" key="4">
    <source>
        <dbReference type="SAM" id="MobiDB-lite"/>
    </source>
</evidence>
<evidence type="ECO:0000256" key="3">
    <source>
        <dbReference type="ARBA" id="ARBA00093310"/>
    </source>
</evidence>
<dbReference type="FunFam" id="1.10.238.220:FF:000001">
    <property type="entry name" value="Serine/threonine-protein phosphatase 2A regulatory subunit B'' subunit alpha"/>
    <property type="match status" value="1"/>
</dbReference>
<dbReference type="GO" id="GO:0019888">
    <property type="term" value="F:protein phosphatase regulator activity"/>
    <property type="evidence" value="ECO:0000318"/>
    <property type="project" value="GO_Central"/>
</dbReference>
<dbReference type="FunFam" id="1.10.238.230:FF:000001">
    <property type="entry name" value="Serine/threonine-protein phosphatase 2A regulatory subunit B'' subunit beta"/>
    <property type="match status" value="1"/>
</dbReference>
<evidence type="ECO:0000256" key="1">
    <source>
        <dbReference type="ARBA" id="ARBA00022723"/>
    </source>
</evidence>
<evidence type="ECO:0000256" key="2">
    <source>
        <dbReference type="ARBA" id="ARBA00022837"/>
    </source>
</evidence>
<dbReference type="PANTHER" id="PTHR14095">
    <property type="entry name" value="PHOSPHATASE 2A REGULATORY SUBUNIT-RELATED"/>
    <property type="match status" value="1"/>
</dbReference>